<keyword evidence="3" id="KW-1185">Reference proteome</keyword>
<reference evidence="2 3" key="1">
    <citation type="submission" date="2020-07" db="EMBL/GenBank/DDBJ databases">
        <title>Comparative genomics of pyrophilous fungi reveals a link between fire events and developmental genes.</title>
        <authorList>
            <consortium name="DOE Joint Genome Institute"/>
            <person name="Steindorff A.S."/>
            <person name="Carver A."/>
            <person name="Calhoun S."/>
            <person name="Stillman K."/>
            <person name="Liu H."/>
            <person name="Lipzen A."/>
            <person name="Pangilinan J."/>
            <person name="Labutti K."/>
            <person name="Bruns T.D."/>
            <person name="Grigoriev I.V."/>
        </authorList>
    </citation>
    <scope>NUCLEOTIDE SEQUENCE [LARGE SCALE GENOMIC DNA]</scope>
    <source>
        <strain evidence="2 3">CBS 144469</strain>
    </source>
</reference>
<evidence type="ECO:0000313" key="3">
    <source>
        <dbReference type="Proteomes" id="UP000521943"/>
    </source>
</evidence>
<feature type="compositionally biased region" description="Polar residues" evidence="1">
    <location>
        <begin position="1"/>
        <end position="17"/>
    </location>
</feature>
<accession>A0A8H6HG46</accession>
<evidence type="ECO:0000313" key="2">
    <source>
        <dbReference type="EMBL" id="KAF6745642.1"/>
    </source>
</evidence>
<sequence>MTTPTSGDTTEVSQESRGSPEARQLEHSEDAEDGNPNMTLDLRNRVGIIKPPPQLSGHSIIVRTNEASLQSLHSSETDLGSEGEPAPEPVSQKVCSRWRKIAFSEPKFWDTVIFNSISRQGPCCDPWPEDFIKSGRVQRWFHRTGGSHPLVLGEEKSGTPSGCLIFYLFPIIVEFSARIKTLKIVITALYHLDYMRELAQVAQFGELASVEIHAAIRKDMTDRDLHGVGEIHAFKDKTLKLNEAHFRVDMAAPVQFVMPWRQLRRVKLTGCLWRPAFLSDWIALLRLCPDLETAGLIDPCDYPKRPDEMSLSNVPKLDQDAGSSLVSLTIHDAHSSLHHQCMFIHLSEFAHLKHLKIRVLNGPWYESEQPQRWFVEALSGLKRLESLTLYTSGCIDSRSPHRIRAIVQDWTATPPGGFRALRSFTLQLLPLPCPGSRTSAGGTIVSNTLPFPINDYRWRG</sequence>
<comment type="caution">
    <text evidence="2">The sequence shown here is derived from an EMBL/GenBank/DDBJ whole genome shotgun (WGS) entry which is preliminary data.</text>
</comment>
<protein>
    <recommendedName>
        <fullName evidence="4">F-box domain-containing protein</fullName>
    </recommendedName>
</protein>
<organism evidence="2 3">
    <name type="scientific">Ephemerocybe angulata</name>
    <dbReference type="NCBI Taxonomy" id="980116"/>
    <lineage>
        <taxon>Eukaryota</taxon>
        <taxon>Fungi</taxon>
        <taxon>Dikarya</taxon>
        <taxon>Basidiomycota</taxon>
        <taxon>Agaricomycotina</taxon>
        <taxon>Agaricomycetes</taxon>
        <taxon>Agaricomycetidae</taxon>
        <taxon>Agaricales</taxon>
        <taxon>Agaricineae</taxon>
        <taxon>Psathyrellaceae</taxon>
        <taxon>Ephemerocybe</taxon>
    </lineage>
</organism>
<feature type="compositionally biased region" description="Basic and acidic residues" evidence="1">
    <location>
        <begin position="18"/>
        <end position="28"/>
    </location>
</feature>
<proteinExistence type="predicted"/>
<feature type="region of interest" description="Disordered" evidence="1">
    <location>
        <begin position="71"/>
        <end position="91"/>
    </location>
</feature>
<gene>
    <name evidence="2" type="ORF">DFP72DRAFT_856252</name>
</gene>
<feature type="region of interest" description="Disordered" evidence="1">
    <location>
        <begin position="1"/>
        <end position="40"/>
    </location>
</feature>
<dbReference type="AlphaFoldDB" id="A0A8H6HG46"/>
<dbReference type="EMBL" id="JACGCI010000103">
    <property type="protein sequence ID" value="KAF6745642.1"/>
    <property type="molecule type" value="Genomic_DNA"/>
</dbReference>
<evidence type="ECO:0008006" key="4">
    <source>
        <dbReference type="Google" id="ProtNLM"/>
    </source>
</evidence>
<dbReference type="Proteomes" id="UP000521943">
    <property type="component" value="Unassembled WGS sequence"/>
</dbReference>
<evidence type="ECO:0000256" key="1">
    <source>
        <dbReference type="SAM" id="MobiDB-lite"/>
    </source>
</evidence>
<name>A0A8H6HG46_9AGAR</name>